<keyword evidence="1" id="KW-0812">Transmembrane</keyword>
<keyword evidence="3" id="KW-1185">Reference proteome</keyword>
<organism evidence="2 3">
    <name type="scientific">Actinoallomurus vinaceus</name>
    <dbReference type="NCBI Taxonomy" id="1080074"/>
    <lineage>
        <taxon>Bacteria</taxon>
        <taxon>Bacillati</taxon>
        <taxon>Actinomycetota</taxon>
        <taxon>Actinomycetes</taxon>
        <taxon>Streptosporangiales</taxon>
        <taxon>Thermomonosporaceae</taxon>
        <taxon>Actinoallomurus</taxon>
    </lineage>
</organism>
<feature type="transmembrane region" description="Helical" evidence="1">
    <location>
        <begin position="12"/>
        <end position="34"/>
    </location>
</feature>
<evidence type="ECO:0000313" key="3">
    <source>
        <dbReference type="Proteomes" id="UP001501442"/>
    </source>
</evidence>
<dbReference type="EMBL" id="BAABHK010000025">
    <property type="protein sequence ID" value="GAA4638948.1"/>
    <property type="molecule type" value="Genomic_DNA"/>
</dbReference>
<proteinExistence type="predicted"/>
<evidence type="ECO:0000313" key="2">
    <source>
        <dbReference type="EMBL" id="GAA4638948.1"/>
    </source>
</evidence>
<keyword evidence="1" id="KW-0472">Membrane</keyword>
<accession>A0ABP8USC2</accession>
<protein>
    <submittedName>
        <fullName evidence="2">Uncharacterized protein</fullName>
    </submittedName>
</protein>
<keyword evidence="1" id="KW-1133">Transmembrane helix</keyword>
<gene>
    <name evidence="2" type="ORF">GCM10023196_098640</name>
</gene>
<comment type="caution">
    <text evidence="2">The sequence shown here is derived from an EMBL/GenBank/DDBJ whole genome shotgun (WGS) entry which is preliminary data.</text>
</comment>
<reference evidence="3" key="1">
    <citation type="journal article" date="2019" name="Int. J. Syst. Evol. Microbiol.">
        <title>The Global Catalogue of Microorganisms (GCM) 10K type strain sequencing project: providing services to taxonomists for standard genome sequencing and annotation.</title>
        <authorList>
            <consortium name="The Broad Institute Genomics Platform"/>
            <consortium name="The Broad Institute Genome Sequencing Center for Infectious Disease"/>
            <person name="Wu L."/>
            <person name="Ma J."/>
        </authorList>
    </citation>
    <scope>NUCLEOTIDE SEQUENCE [LARGE SCALE GENOMIC DNA]</scope>
    <source>
        <strain evidence="3">JCM 17939</strain>
    </source>
</reference>
<dbReference type="Proteomes" id="UP001501442">
    <property type="component" value="Unassembled WGS sequence"/>
</dbReference>
<evidence type="ECO:0000256" key="1">
    <source>
        <dbReference type="SAM" id="Phobius"/>
    </source>
</evidence>
<feature type="transmembrane region" description="Helical" evidence="1">
    <location>
        <begin position="46"/>
        <end position="66"/>
    </location>
</feature>
<name>A0ABP8USC2_9ACTN</name>
<sequence>MVGMAGRGRSRWREIGFAGGALGLGVALGAIVVALGGWDLSTAANVAQLVSVVVPAPALLAGLVVWRRRSAGSTTAPEVRGGVQVYHGLRPRTWCTSFR</sequence>